<comment type="caution">
    <text evidence="3">The sequence shown here is derived from an EMBL/GenBank/DDBJ whole genome shotgun (WGS) entry which is preliminary data.</text>
</comment>
<evidence type="ECO:0000256" key="2">
    <source>
        <dbReference type="SAM" id="SignalP"/>
    </source>
</evidence>
<feature type="chain" id="PRO_5038538053" description="Lipoprotein" evidence="2">
    <location>
        <begin position="24"/>
        <end position="291"/>
    </location>
</feature>
<feature type="region of interest" description="Disordered" evidence="1">
    <location>
        <begin position="25"/>
        <end position="55"/>
    </location>
</feature>
<evidence type="ECO:0000256" key="1">
    <source>
        <dbReference type="SAM" id="MobiDB-lite"/>
    </source>
</evidence>
<keyword evidence="2" id="KW-0732">Signal</keyword>
<evidence type="ECO:0008006" key="5">
    <source>
        <dbReference type="Google" id="ProtNLM"/>
    </source>
</evidence>
<feature type="signal peptide" evidence="2">
    <location>
        <begin position="1"/>
        <end position="23"/>
    </location>
</feature>
<proteinExistence type="predicted"/>
<dbReference type="Proteomes" id="UP000823904">
    <property type="component" value="Unassembled WGS sequence"/>
</dbReference>
<accession>A0A9D2PKS7</accession>
<feature type="region of interest" description="Disordered" evidence="1">
    <location>
        <begin position="72"/>
        <end position="92"/>
    </location>
</feature>
<reference evidence="3" key="2">
    <citation type="submission" date="2021-04" db="EMBL/GenBank/DDBJ databases">
        <authorList>
            <person name="Gilroy R."/>
        </authorList>
    </citation>
    <scope>NUCLEOTIDE SEQUENCE</scope>
    <source>
        <strain evidence="3">ChiSjej3B21-8574</strain>
    </source>
</reference>
<gene>
    <name evidence="3" type="ORF">H9754_12820</name>
</gene>
<evidence type="ECO:0000313" key="4">
    <source>
        <dbReference type="Proteomes" id="UP000823904"/>
    </source>
</evidence>
<sequence length="291" mass="31580">MTKGMKKLSALIMALALAFSVTACSGGNNKSDSSSEDTGRTAQEILESNLEKSKDMKDVDMTMAVKYVYETSSEDSSSSDSSSEDSSSQTISMNYDAKISDSGEDNMKMAMEGALSASGVSIDMNIYYSDGYYYLNMMDQKMKQQMDVSNLQKQISSTTSQSQLPVDNYKNIVVSQDDDGNTVLDYELNEDGLNEYIQMAADQISSASGSTASSDDLDGIRISSFSGTRTLDKDDNTLKDSAEFVMVSSSYEGETVTVTMDVTYNNPGKSVTVTLPDDLNDYQESSSISLN</sequence>
<feature type="compositionally biased region" description="Low complexity" evidence="1">
    <location>
        <begin position="74"/>
        <end position="88"/>
    </location>
</feature>
<dbReference type="PROSITE" id="PS51257">
    <property type="entry name" value="PROKAR_LIPOPROTEIN"/>
    <property type="match status" value="1"/>
</dbReference>
<reference evidence="3" key="1">
    <citation type="journal article" date="2021" name="PeerJ">
        <title>Extensive microbial diversity within the chicken gut microbiome revealed by metagenomics and culture.</title>
        <authorList>
            <person name="Gilroy R."/>
            <person name="Ravi A."/>
            <person name="Getino M."/>
            <person name="Pursley I."/>
            <person name="Horton D.L."/>
            <person name="Alikhan N.F."/>
            <person name="Baker D."/>
            <person name="Gharbi K."/>
            <person name="Hall N."/>
            <person name="Watson M."/>
            <person name="Adriaenssens E.M."/>
            <person name="Foster-Nyarko E."/>
            <person name="Jarju S."/>
            <person name="Secka A."/>
            <person name="Antonio M."/>
            <person name="Oren A."/>
            <person name="Chaudhuri R.R."/>
            <person name="La Ragione R."/>
            <person name="Hildebrand F."/>
            <person name="Pallen M.J."/>
        </authorList>
    </citation>
    <scope>NUCLEOTIDE SEQUENCE</scope>
    <source>
        <strain evidence="3">ChiSjej3B21-8574</strain>
    </source>
</reference>
<protein>
    <recommendedName>
        <fullName evidence="5">Lipoprotein</fullName>
    </recommendedName>
</protein>
<organism evidence="3 4">
    <name type="scientific">Candidatus Anaerostipes avistercoris</name>
    <dbReference type="NCBI Taxonomy" id="2838462"/>
    <lineage>
        <taxon>Bacteria</taxon>
        <taxon>Bacillati</taxon>
        <taxon>Bacillota</taxon>
        <taxon>Clostridia</taxon>
        <taxon>Lachnospirales</taxon>
        <taxon>Lachnospiraceae</taxon>
        <taxon>Anaerostipes</taxon>
    </lineage>
</organism>
<dbReference type="EMBL" id="DWWD01000047">
    <property type="protein sequence ID" value="HJC51428.1"/>
    <property type="molecule type" value="Genomic_DNA"/>
</dbReference>
<name>A0A9D2PKS7_9FIRM</name>
<evidence type="ECO:0000313" key="3">
    <source>
        <dbReference type="EMBL" id="HJC51428.1"/>
    </source>
</evidence>
<dbReference type="AlphaFoldDB" id="A0A9D2PKS7"/>